<comment type="caution">
    <text evidence="3">The sequence shown here is derived from an EMBL/GenBank/DDBJ whole genome shotgun (WGS) entry which is preliminary data.</text>
</comment>
<evidence type="ECO:0000313" key="4">
    <source>
        <dbReference type="Proteomes" id="UP001208570"/>
    </source>
</evidence>
<keyword evidence="4" id="KW-1185">Reference proteome</keyword>
<keyword evidence="2" id="KW-0472">Membrane</keyword>
<proteinExistence type="predicted"/>
<sequence length="120" mass="13354">MINKAISNRPNLILIGVVATIVIIWLLTLRPSSKGDSEYDVSGRHRHRHHGHSIKRAMHKSNMAARELITHKALIHELQGGHHDEMTTEPMESSTEMTTTAATYSIISTTPINPPTTTEL</sequence>
<reference evidence="3" key="1">
    <citation type="journal article" date="2023" name="Mol. Biol. Evol.">
        <title>Third-Generation Sequencing Reveals the Adaptive Role of the Epigenome in Three Deep-Sea Polychaetes.</title>
        <authorList>
            <person name="Perez M."/>
            <person name="Aroh O."/>
            <person name="Sun Y."/>
            <person name="Lan Y."/>
            <person name="Juniper S.K."/>
            <person name="Young C.R."/>
            <person name="Angers B."/>
            <person name="Qian P.Y."/>
        </authorList>
    </citation>
    <scope>NUCLEOTIDE SEQUENCE</scope>
    <source>
        <strain evidence="3">P08H-3</strain>
    </source>
</reference>
<organism evidence="3 4">
    <name type="scientific">Paralvinella palmiformis</name>
    <dbReference type="NCBI Taxonomy" id="53620"/>
    <lineage>
        <taxon>Eukaryota</taxon>
        <taxon>Metazoa</taxon>
        <taxon>Spiralia</taxon>
        <taxon>Lophotrochozoa</taxon>
        <taxon>Annelida</taxon>
        <taxon>Polychaeta</taxon>
        <taxon>Sedentaria</taxon>
        <taxon>Canalipalpata</taxon>
        <taxon>Terebellida</taxon>
        <taxon>Terebelliformia</taxon>
        <taxon>Alvinellidae</taxon>
        <taxon>Paralvinella</taxon>
    </lineage>
</organism>
<accession>A0AAD9MUG7</accession>
<gene>
    <name evidence="3" type="ORF">LSH36_771g00013</name>
</gene>
<feature type="compositionally biased region" description="Basic residues" evidence="1">
    <location>
        <begin position="44"/>
        <end position="58"/>
    </location>
</feature>
<name>A0AAD9MUG7_9ANNE</name>
<keyword evidence="2" id="KW-0812">Transmembrane</keyword>
<evidence type="ECO:0000313" key="3">
    <source>
        <dbReference type="EMBL" id="KAK2144281.1"/>
    </source>
</evidence>
<protein>
    <submittedName>
        <fullName evidence="3">Uncharacterized protein</fullName>
    </submittedName>
</protein>
<evidence type="ECO:0000256" key="1">
    <source>
        <dbReference type="SAM" id="MobiDB-lite"/>
    </source>
</evidence>
<evidence type="ECO:0000256" key="2">
    <source>
        <dbReference type="SAM" id="Phobius"/>
    </source>
</evidence>
<feature type="transmembrane region" description="Helical" evidence="2">
    <location>
        <begin position="12"/>
        <end position="29"/>
    </location>
</feature>
<keyword evidence="2" id="KW-1133">Transmembrane helix</keyword>
<dbReference type="AlphaFoldDB" id="A0AAD9MUG7"/>
<dbReference type="EMBL" id="JAODUP010000771">
    <property type="protein sequence ID" value="KAK2144281.1"/>
    <property type="molecule type" value="Genomic_DNA"/>
</dbReference>
<feature type="region of interest" description="Disordered" evidence="1">
    <location>
        <begin position="36"/>
        <end position="58"/>
    </location>
</feature>
<dbReference type="Proteomes" id="UP001208570">
    <property type="component" value="Unassembled WGS sequence"/>
</dbReference>